<dbReference type="Proteomes" id="UP000572635">
    <property type="component" value="Unassembled WGS sequence"/>
</dbReference>
<gene>
    <name evidence="3" type="ORF">HDA36_004889</name>
</gene>
<keyword evidence="1" id="KW-1133">Transmembrane helix</keyword>
<comment type="caution">
    <text evidence="3">The sequence shown here is derived from an EMBL/GenBank/DDBJ whole genome shotgun (WGS) entry which is preliminary data.</text>
</comment>
<reference evidence="3 4" key="1">
    <citation type="submission" date="2020-08" db="EMBL/GenBank/DDBJ databases">
        <title>Sequencing the genomes of 1000 actinobacteria strains.</title>
        <authorList>
            <person name="Klenk H.-P."/>
        </authorList>
    </citation>
    <scope>NUCLEOTIDE SEQUENCE [LARGE SCALE GENOMIC DNA]</scope>
    <source>
        <strain evidence="3 4">DSM 44551</strain>
    </source>
</reference>
<feature type="domain" description="SPW repeat-containing integral membrane" evidence="2">
    <location>
        <begin position="7"/>
        <end position="102"/>
    </location>
</feature>
<sequence length="121" mass="12419">MTVKGRWQDWAAIAAGVLLAVSWIWHGMLGPQKAALFVLALLIVLAATMSITHPGMLAGEGFIFGLGALVFLSPWLTGFAGTNAAAAWTAWILGAVVMVAGAAGIVQVGRSGGVRGRPVAH</sequence>
<keyword evidence="3" id="KW-0449">Lipoprotein</keyword>
<keyword evidence="1" id="KW-0472">Membrane</keyword>
<dbReference type="EMBL" id="JACHDB010000001">
    <property type="protein sequence ID" value="MBB5434805.1"/>
    <property type="molecule type" value="Genomic_DNA"/>
</dbReference>
<feature type="transmembrane region" description="Helical" evidence="1">
    <location>
        <begin position="34"/>
        <end position="51"/>
    </location>
</feature>
<dbReference type="AlphaFoldDB" id="A0A7W8QRZ0"/>
<keyword evidence="1" id="KW-0812">Transmembrane</keyword>
<dbReference type="GO" id="GO:0016746">
    <property type="term" value="F:acyltransferase activity"/>
    <property type="evidence" value="ECO:0007669"/>
    <property type="project" value="UniProtKB-KW"/>
</dbReference>
<keyword evidence="3" id="KW-0012">Acyltransferase</keyword>
<feature type="transmembrane region" description="Helical" evidence="1">
    <location>
        <begin position="7"/>
        <end position="28"/>
    </location>
</feature>
<name>A0A7W8QRZ0_9ACTN</name>
<keyword evidence="4" id="KW-1185">Reference proteome</keyword>
<evidence type="ECO:0000256" key="1">
    <source>
        <dbReference type="SAM" id="Phobius"/>
    </source>
</evidence>
<keyword evidence="3" id="KW-0808">Transferase</keyword>
<evidence type="ECO:0000313" key="4">
    <source>
        <dbReference type="Proteomes" id="UP000572635"/>
    </source>
</evidence>
<protein>
    <submittedName>
        <fullName evidence="3">Apolipoprotein N-acyltransferase</fullName>
    </submittedName>
</protein>
<dbReference type="RefSeq" id="WP_184395798.1">
    <property type="nucleotide sequence ID" value="NZ_BAAAJD010000036.1"/>
</dbReference>
<feature type="transmembrane region" description="Helical" evidence="1">
    <location>
        <begin position="63"/>
        <end position="82"/>
    </location>
</feature>
<accession>A0A7W8QRZ0</accession>
<dbReference type="InterPro" id="IPR005530">
    <property type="entry name" value="SPW"/>
</dbReference>
<feature type="transmembrane region" description="Helical" evidence="1">
    <location>
        <begin position="88"/>
        <end position="108"/>
    </location>
</feature>
<proteinExistence type="predicted"/>
<evidence type="ECO:0000259" key="2">
    <source>
        <dbReference type="Pfam" id="PF03779"/>
    </source>
</evidence>
<evidence type="ECO:0000313" key="3">
    <source>
        <dbReference type="EMBL" id="MBB5434805.1"/>
    </source>
</evidence>
<organism evidence="3 4">
    <name type="scientific">Nocardiopsis composta</name>
    <dbReference type="NCBI Taxonomy" id="157465"/>
    <lineage>
        <taxon>Bacteria</taxon>
        <taxon>Bacillati</taxon>
        <taxon>Actinomycetota</taxon>
        <taxon>Actinomycetes</taxon>
        <taxon>Streptosporangiales</taxon>
        <taxon>Nocardiopsidaceae</taxon>
        <taxon>Nocardiopsis</taxon>
    </lineage>
</organism>
<dbReference type="Pfam" id="PF03779">
    <property type="entry name" value="SPW"/>
    <property type="match status" value="1"/>
</dbReference>